<dbReference type="AlphaFoldDB" id="A0A1V9ZFJ4"/>
<evidence type="ECO:0000313" key="5">
    <source>
        <dbReference type="Proteomes" id="UP000243579"/>
    </source>
</evidence>
<dbReference type="GO" id="GO:0005524">
    <property type="term" value="F:ATP binding"/>
    <property type="evidence" value="ECO:0007669"/>
    <property type="project" value="InterPro"/>
</dbReference>
<dbReference type="EMBL" id="JNBR01000138">
    <property type="protein sequence ID" value="OQR96600.1"/>
    <property type="molecule type" value="Genomic_DNA"/>
</dbReference>
<comment type="caution">
    <text evidence="4">The sequence shown here is derived from an EMBL/GenBank/DDBJ whole genome shotgun (WGS) entry which is preliminary data.</text>
</comment>
<dbReference type="PROSITE" id="PS50011">
    <property type="entry name" value="PROTEIN_KINASE_DOM"/>
    <property type="match status" value="1"/>
</dbReference>
<feature type="chain" id="PRO_5010704119" evidence="2">
    <location>
        <begin position="22"/>
        <end position="648"/>
    </location>
</feature>
<gene>
    <name evidence="4" type="ORF">ACHHYP_14630</name>
</gene>
<protein>
    <submittedName>
        <fullName evidence="4">Protein kinase</fullName>
    </submittedName>
</protein>
<proteinExistence type="predicted"/>
<keyword evidence="4" id="KW-0418">Kinase</keyword>
<dbReference type="Pfam" id="PF07714">
    <property type="entry name" value="PK_Tyr_Ser-Thr"/>
    <property type="match status" value="1"/>
</dbReference>
<dbReference type="InterPro" id="IPR000719">
    <property type="entry name" value="Prot_kinase_dom"/>
</dbReference>
<keyword evidence="4" id="KW-0808">Transferase</keyword>
<dbReference type="Gene3D" id="3.30.200.20">
    <property type="entry name" value="Phosphorylase Kinase, domain 1"/>
    <property type="match status" value="1"/>
</dbReference>
<dbReference type="Gene3D" id="1.10.510.10">
    <property type="entry name" value="Transferase(Phosphotransferase) domain 1"/>
    <property type="match status" value="1"/>
</dbReference>
<feature type="domain" description="Protein kinase" evidence="3">
    <location>
        <begin position="325"/>
        <end position="641"/>
    </location>
</feature>
<keyword evidence="2" id="KW-0732">Signal</keyword>
<organism evidence="4 5">
    <name type="scientific">Achlya hypogyna</name>
    <name type="common">Oomycete</name>
    <name type="synonym">Protoachlya hypogyna</name>
    <dbReference type="NCBI Taxonomy" id="1202772"/>
    <lineage>
        <taxon>Eukaryota</taxon>
        <taxon>Sar</taxon>
        <taxon>Stramenopiles</taxon>
        <taxon>Oomycota</taxon>
        <taxon>Saprolegniomycetes</taxon>
        <taxon>Saprolegniales</taxon>
        <taxon>Achlyaceae</taxon>
        <taxon>Achlya</taxon>
    </lineage>
</organism>
<accession>A0A1V9ZFJ4</accession>
<dbReference type="GO" id="GO:0004674">
    <property type="term" value="F:protein serine/threonine kinase activity"/>
    <property type="evidence" value="ECO:0007669"/>
    <property type="project" value="TreeGrafter"/>
</dbReference>
<evidence type="ECO:0000256" key="2">
    <source>
        <dbReference type="SAM" id="SignalP"/>
    </source>
</evidence>
<feature type="signal peptide" evidence="2">
    <location>
        <begin position="1"/>
        <end position="21"/>
    </location>
</feature>
<dbReference type="SUPFAM" id="SSF56112">
    <property type="entry name" value="Protein kinase-like (PK-like)"/>
    <property type="match status" value="1"/>
</dbReference>
<evidence type="ECO:0000259" key="3">
    <source>
        <dbReference type="PROSITE" id="PS50011"/>
    </source>
</evidence>
<dbReference type="Proteomes" id="UP000243579">
    <property type="component" value="Unassembled WGS sequence"/>
</dbReference>
<evidence type="ECO:0000256" key="1">
    <source>
        <dbReference type="SAM" id="MobiDB-lite"/>
    </source>
</evidence>
<dbReference type="InterPro" id="IPR001245">
    <property type="entry name" value="Ser-Thr/Tyr_kinase_cat_dom"/>
</dbReference>
<evidence type="ECO:0000313" key="4">
    <source>
        <dbReference type="EMBL" id="OQR96600.1"/>
    </source>
</evidence>
<sequence>MAAWRRSSLGVLLVAAAVALGAAPCNGPGIALVQDTPAKWCVTCPGGNQCVEVRPTVEVNVGPSAQPSLTATDTTTTLQVAASAFGPFTSGNPGNDIQTLSLDTVTVVPGAANCFAATRALTAMHITGSNLVALPALPYASLTSISSLYRHRYLPERCLINFSANKLEAFPMELLSLPVQTVTIHWVQALIDAASDLRGNPLAPFSLNGTQREKFFAMSILVDSSVKGPDAGDVASGTPGTPGLTSSAARDVQAPSSSAPQGAAAVSSWQMILLSAVGGTGLAVIIAMLIIRQRSAKDDGDSVLGDLDPAFATTDNLFLSHNTPMMVAETLKRGAVSPLSEETASPFADESDRCYRLLAHNELRLSRSSCPIPGGLSGSFDGEKVMIRRLEHRDRADLADLFVQRVGALSMLKHEHVVELVGASKLSGVSICAVFEHMEHGTLSSVLHLERLPLSARQARRMCADVAKGLAYLHSIQAHGFLQLALDPLATDLVLVTDDLTCKLNIVACLDNLENTPALLKFGSRRLAYVAPEVVATQHRLPRDGEDRTTDAASVYALGVILGEIVTRQRPYAPLLHAVGPVAADAYVYDMATVAGTPRVPPHTFDADVPPALAALVADCLSYDPACRPTAKDIVARLDNIEKAVGPE</sequence>
<reference evidence="4 5" key="1">
    <citation type="journal article" date="2014" name="Genome Biol. Evol.">
        <title>The secreted proteins of Achlya hypogyna and Thraustotheca clavata identify the ancestral oomycete secretome and reveal gene acquisitions by horizontal gene transfer.</title>
        <authorList>
            <person name="Misner I."/>
            <person name="Blouin N."/>
            <person name="Leonard G."/>
            <person name="Richards T.A."/>
            <person name="Lane C.E."/>
        </authorList>
    </citation>
    <scope>NUCLEOTIDE SEQUENCE [LARGE SCALE GENOMIC DNA]</scope>
    <source>
        <strain evidence="4 5">ATCC 48635</strain>
    </source>
</reference>
<name>A0A1V9ZFJ4_ACHHY</name>
<keyword evidence="5" id="KW-1185">Reference proteome</keyword>
<dbReference type="STRING" id="1202772.A0A1V9ZFJ4"/>
<feature type="region of interest" description="Disordered" evidence="1">
    <location>
        <begin position="231"/>
        <end position="260"/>
    </location>
</feature>
<dbReference type="InterPro" id="IPR011009">
    <property type="entry name" value="Kinase-like_dom_sf"/>
</dbReference>
<dbReference type="OrthoDB" id="4062651at2759"/>
<dbReference type="InterPro" id="IPR051681">
    <property type="entry name" value="Ser/Thr_Kinases-Pseudokinases"/>
</dbReference>
<dbReference type="PANTHER" id="PTHR44329:SF214">
    <property type="entry name" value="PROTEIN KINASE DOMAIN-CONTAINING PROTEIN"/>
    <property type="match status" value="1"/>
</dbReference>
<dbReference type="PANTHER" id="PTHR44329">
    <property type="entry name" value="SERINE/THREONINE-PROTEIN KINASE TNNI3K-RELATED"/>
    <property type="match status" value="1"/>
</dbReference>